<evidence type="ECO:0000313" key="1">
    <source>
        <dbReference type="EMBL" id="OXA49532.1"/>
    </source>
</evidence>
<name>A0A226DVP8_FOLCA</name>
<reference evidence="1 2" key="1">
    <citation type="submission" date="2015-12" db="EMBL/GenBank/DDBJ databases">
        <title>The genome of Folsomia candida.</title>
        <authorList>
            <person name="Faddeeva A."/>
            <person name="Derks M.F."/>
            <person name="Anvar Y."/>
            <person name="Smit S."/>
            <person name="Van Straalen N."/>
            <person name="Roelofs D."/>
        </authorList>
    </citation>
    <scope>NUCLEOTIDE SEQUENCE [LARGE SCALE GENOMIC DNA]</scope>
    <source>
        <strain evidence="1 2">VU population</strain>
        <tissue evidence="1">Whole body</tissue>
    </source>
</reference>
<dbReference type="AlphaFoldDB" id="A0A226DVP8"/>
<keyword evidence="2" id="KW-1185">Reference proteome</keyword>
<dbReference type="InterPro" id="IPR036047">
    <property type="entry name" value="F-box-like_dom_sf"/>
</dbReference>
<comment type="caution">
    <text evidence="1">The sequence shown here is derived from an EMBL/GenBank/DDBJ whole genome shotgun (WGS) entry which is preliminary data.</text>
</comment>
<dbReference type="EMBL" id="LNIX01000010">
    <property type="protein sequence ID" value="OXA49532.1"/>
    <property type="molecule type" value="Genomic_DNA"/>
</dbReference>
<gene>
    <name evidence="1" type="ORF">Fcan01_15451</name>
</gene>
<evidence type="ECO:0008006" key="3">
    <source>
        <dbReference type="Google" id="ProtNLM"/>
    </source>
</evidence>
<organism evidence="1 2">
    <name type="scientific">Folsomia candida</name>
    <name type="common">Springtail</name>
    <dbReference type="NCBI Taxonomy" id="158441"/>
    <lineage>
        <taxon>Eukaryota</taxon>
        <taxon>Metazoa</taxon>
        <taxon>Ecdysozoa</taxon>
        <taxon>Arthropoda</taxon>
        <taxon>Hexapoda</taxon>
        <taxon>Collembola</taxon>
        <taxon>Entomobryomorpha</taxon>
        <taxon>Isotomoidea</taxon>
        <taxon>Isotomidae</taxon>
        <taxon>Proisotominae</taxon>
        <taxon>Folsomia</taxon>
    </lineage>
</organism>
<evidence type="ECO:0000313" key="2">
    <source>
        <dbReference type="Proteomes" id="UP000198287"/>
    </source>
</evidence>
<dbReference type="Proteomes" id="UP000198287">
    <property type="component" value="Unassembled WGS sequence"/>
</dbReference>
<protein>
    <recommendedName>
        <fullName evidence="3">F-box domain-containing protein</fullName>
    </recommendedName>
</protein>
<accession>A0A226DVP8</accession>
<dbReference type="SUPFAM" id="SSF81383">
    <property type="entry name" value="F-box domain"/>
    <property type="match status" value="1"/>
</dbReference>
<proteinExistence type="predicted"/>
<sequence length="500" mass="58578">MDIELRFLGHRHKFNTRDQFIYCVLPYIEGQRYTFDHSYEGCGDGEEFLLLLRVRWFGKEKVSSARFQISCRHGNHWIKRVSDAKNYAIFLNEKDVCDTPDGMKISSGDIFVLAENVFQEYYPPPRWWKPKWKVFSKGIVQRKNCPEDFQYTFVFCFQPRSIPTTLDPNASQKIEYYPPDTSESYLALENTLILSKIFSYLALPTLKNCRLVSSFWESEAVPWLKSRSEIRFQFHVYRGPVKSMKFFLYRNEMLPFAHPNWHVDRLNTGDTATFSKLGDDLDRLLTNCDPMIRRLSCVYCHTINTALLARLLNRVAGSLEELCVLFDNCENAGEDITEFFELIEFPLLKKFEIDMGDSVLPSIRHEWYVNLTPSLIKLSSKVSSLYFKSNSAPLNGYCLREIVSNRDYPRLREVRIKKIDRDGMEVLRGLRAGLVRLEINGFSDECEIRQVEDNLQEVVQRQRNSLEFLYLEVPPDWAVVPVGDMPFLNRKDIFFGQVEC</sequence>